<name>A0A9D4STS3_RHISA</name>
<dbReference type="AlphaFoldDB" id="A0A9D4STS3"/>
<protein>
    <submittedName>
        <fullName evidence="3">Uncharacterized protein</fullName>
    </submittedName>
</protein>
<feature type="signal peptide" evidence="2">
    <location>
        <begin position="1"/>
        <end position="19"/>
    </location>
</feature>
<evidence type="ECO:0000256" key="2">
    <source>
        <dbReference type="SAM" id="SignalP"/>
    </source>
</evidence>
<evidence type="ECO:0000313" key="4">
    <source>
        <dbReference type="Proteomes" id="UP000821837"/>
    </source>
</evidence>
<gene>
    <name evidence="3" type="ORF">HPB52_020002</name>
</gene>
<keyword evidence="1" id="KW-1133">Transmembrane helix</keyword>
<keyword evidence="1" id="KW-0812">Transmembrane</keyword>
<proteinExistence type="predicted"/>
<reference evidence="3" key="2">
    <citation type="submission" date="2021-09" db="EMBL/GenBank/DDBJ databases">
        <authorList>
            <person name="Jia N."/>
            <person name="Wang J."/>
            <person name="Shi W."/>
            <person name="Du L."/>
            <person name="Sun Y."/>
            <person name="Zhan W."/>
            <person name="Jiang J."/>
            <person name="Wang Q."/>
            <person name="Zhang B."/>
            <person name="Ji P."/>
            <person name="Sakyi L.B."/>
            <person name="Cui X."/>
            <person name="Yuan T."/>
            <person name="Jiang B."/>
            <person name="Yang W."/>
            <person name="Lam T.T.-Y."/>
            <person name="Chang Q."/>
            <person name="Ding S."/>
            <person name="Wang X."/>
            <person name="Zhu J."/>
            <person name="Ruan X."/>
            <person name="Zhao L."/>
            <person name="Wei J."/>
            <person name="Que T."/>
            <person name="Du C."/>
            <person name="Cheng J."/>
            <person name="Dai P."/>
            <person name="Han X."/>
            <person name="Huang E."/>
            <person name="Gao Y."/>
            <person name="Liu J."/>
            <person name="Shao H."/>
            <person name="Ye R."/>
            <person name="Li L."/>
            <person name="Wei W."/>
            <person name="Wang X."/>
            <person name="Wang C."/>
            <person name="Huo Q."/>
            <person name="Li W."/>
            <person name="Guo W."/>
            <person name="Chen H."/>
            <person name="Chen S."/>
            <person name="Zhou L."/>
            <person name="Zhou L."/>
            <person name="Ni X."/>
            <person name="Tian J."/>
            <person name="Zhou Y."/>
            <person name="Sheng Y."/>
            <person name="Liu T."/>
            <person name="Pan Y."/>
            <person name="Xia L."/>
            <person name="Li J."/>
            <person name="Zhao F."/>
            <person name="Cao W."/>
        </authorList>
    </citation>
    <scope>NUCLEOTIDE SEQUENCE</scope>
    <source>
        <strain evidence="3">Rsan-2018</strain>
        <tissue evidence="3">Larvae</tissue>
    </source>
</reference>
<reference evidence="3" key="1">
    <citation type="journal article" date="2020" name="Cell">
        <title>Large-Scale Comparative Analyses of Tick Genomes Elucidate Their Genetic Diversity and Vector Capacities.</title>
        <authorList>
            <consortium name="Tick Genome and Microbiome Consortium (TIGMIC)"/>
            <person name="Jia N."/>
            <person name="Wang J."/>
            <person name="Shi W."/>
            <person name="Du L."/>
            <person name="Sun Y."/>
            <person name="Zhan W."/>
            <person name="Jiang J.F."/>
            <person name="Wang Q."/>
            <person name="Zhang B."/>
            <person name="Ji P."/>
            <person name="Bell-Sakyi L."/>
            <person name="Cui X.M."/>
            <person name="Yuan T.T."/>
            <person name="Jiang B.G."/>
            <person name="Yang W.F."/>
            <person name="Lam T.T."/>
            <person name="Chang Q.C."/>
            <person name="Ding S.J."/>
            <person name="Wang X.J."/>
            <person name="Zhu J.G."/>
            <person name="Ruan X.D."/>
            <person name="Zhao L."/>
            <person name="Wei J.T."/>
            <person name="Ye R.Z."/>
            <person name="Que T.C."/>
            <person name="Du C.H."/>
            <person name="Zhou Y.H."/>
            <person name="Cheng J.X."/>
            <person name="Dai P.F."/>
            <person name="Guo W.B."/>
            <person name="Han X.H."/>
            <person name="Huang E.J."/>
            <person name="Li L.F."/>
            <person name="Wei W."/>
            <person name="Gao Y.C."/>
            <person name="Liu J.Z."/>
            <person name="Shao H.Z."/>
            <person name="Wang X."/>
            <person name="Wang C.C."/>
            <person name="Yang T.C."/>
            <person name="Huo Q.B."/>
            <person name="Li W."/>
            <person name="Chen H.Y."/>
            <person name="Chen S.E."/>
            <person name="Zhou L.G."/>
            <person name="Ni X.B."/>
            <person name="Tian J.H."/>
            <person name="Sheng Y."/>
            <person name="Liu T."/>
            <person name="Pan Y.S."/>
            <person name="Xia L.Y."/>
            <person name="Li J."/>
            <person name="Zhao F."/>
            <person name="Cao W.C."/>
        </authorList>
    </citation>
    <scope>NUCLEOTIDE SEQUENCE</scope>
    <source>
        <strain evidence="3">Rsan-2018</strain>
    </source>
</reference>
<accession>A0A9D4STS3</accession>
<comment type="caution">
    <text evidence="3">The sequence shown here is derived from an EMBL/GenBank/DDBJ whole genome shotgun (WGS) entry which is preliminary data.</text>
</comment>
<keyword evidence="4" id="KW-1185">Reference proteome</keyword>
<dbReference type="Proteomes" id="UP000821837">
    <property type="component" value="Chromosome 6"/>
</dbReference>
<organism evidence="3 4">
    <name type="scientific">Rhipicephalus sanguineus</name>
    <name type="common">Brown dog tick</name>
    <name type="synonym">Ixodes sanguineus</name>
    <dbReference type="NCBI Taxonomy" id="34632"/>
    <lineage>
        <taxon>Eukaryota</taxon>
        <taxon>Metazoa</taxon>
        <taxon>Ecdysozoa</taxon>
        <taxon>Arthropoda</taxon>
        <taxon>Chelicerata</taxon>
        <taxon>Arachnida</taxon>
        <taxon>Acari</taxon>
        <taxon>Parasitiformes</taxon>
        <taxon>Ixodida</taxon>
        <taxon>Ixodoidea</taxon>
        <taxon>Ixodidae</taxon>
        <taxon>Rhipicephalinae</taxon>
        <taxon>Rhipicephalus</taxon>
        <taxon>Rhipicephalus</taxon>
    </lineage>
</organism>
<keyword evidence="2" id="KW-0732">Signal</keyword>
<sequence>MKKLVLILVVVLLCEEDQGRFLVGQAQFRSYLSRIDQVDKASLLGRARDQEEAARFHVLVGAARTVVVVCAVLASVAFLNKCSVSELRAHRFIDFVGRHEHNHEKHIPVGGPLAAVRRIGSAVLVSAAFPNKYGASEPPVHPSIDLCSRKRNDSREVEDFQGLVPAVDVE</sequence>
<feature type="transmembrane region" description="Helical" evidence="1">
    <location>
        <begin position="56"/>
        <end position="79"/>
    </location>
</feature>
<dbReference type="EMBL" id="JABSTV010001252">
    <property type="protein sequence ID" value="KAH7948270.1"/>
    <property type="molecule type" value="Genomic_DNA"/>
</dbReference>
<keyword evidence="1" id="KW-0472">Membrane</keyword>
<evidence type="ECO:0000313" key="3">
    <source>
        <dbReference type="EMBL" id="KAH7948270.1"/>
    </source>
</evidence>
<feature type="chain" id="PRO_5039479986" evidence="2">
    <location>
        <begin position="20"/>
        <end position="170"/>
    </location>
</feature>
<evidence type="ECO:0000256" key="1">
    <source>
        <dbReference type="SAM" id="Phobius"/>
    </source>
</evidence>